<keyword evidence="2" id="KW-0472">Membrane</keyword>
<dbReference type="InterPro" id="IPR013656">
    <property type="entry name" value="PAS_4"/>
</dbReference>
<dbReference type="SUPFAM" id="SSF141371">
    <property type="entry name" value="PilZ domain-like"/>
    <property type="match status" value="1"/>
</dbReference>
<accession>A0ABV6S307</accession>
<dbReference type="Pfam" id="PF08448">
    <property type="entry name" value="PAS_4"/>
    <property type="match status" value="1"/>
</dbReference>
<dbReference type="NCBIfam" id="TIGR00254">
    <property type="entry name" value="GGDEF"/>
    <property type="match status" value="1"/>
</dbReference>
<comment type="caution">
    <text evidence="7">The sequence shown here is derived from an EMBL/GenBank/DDBJ whole genome shotgun (WGS) entry which is preliminary data.</text>
</comment>
<keyword evidence="2" id="KW-1133">Transmembrane helix</keyword>
<dbReference type="PROSITE" id="PS50113">
    <property type="entry name" value="PAC"/>
    <property type="match status" value="1"/>
</dbReference>
<gene>
    <name evidence="7" type="ORF">ACFFF8_03295</name>
</gene>
<evidence type="ECO:0000256" key="1">
    <source>
        <dbReference type="SAM" id="MobiDB-lite"/>
    </source>
</evidence>
<feature type="transmembrane region" description="Helical" evidence="2">
    <location>
        <begin position="70"/>
        <end position="87"/>
    </location>
</feature>
<dbReference type="SMART" id="SM00091">
    <property type="entry name" value="PAS"/>
    <property type="match status" value="1"/>
</dbReference>
<feature type="transmembrane region" description="Helical" evidence="2">
    <location>
        <begin position="93"/>
        <end position="111"/>
    </location>
</feature>
<feature type="domain" description="GGDEF" evidence="6">
    <location>
        <begin position="396"/>
        <end position="529"/>
    </location>
</feature>
<dbReference type="InterPro" id="IPR052155">
    <property type="entry name" value="Biofilm_reg_signaling"/>
</dbReference>
<dbReference type="InterPro" id="IPR029787">
    <property type="entry name" value="Nucleotide_cyclase"/>
</dbReference>
<keyword evidence="8" id="KW-1185">Reference proteome</keyword>
<feature type="transmembrane region" description="Helical" evidence="2">
    <location>
        <begin position="153"/>
        <end position="171"/>
    </location>
</feature>
<evidence type="ECO:0000259" key="4">
    <source>
        <dbReference type="PROSITE" id="PS50113"/>
    </source>
</evidence>
<dbReference type="NCBIfam" id="TIGR00229">
    <property type="entry name" value="sensory_box"/>
    <property type="match status" value="1"/>
</dbReference>
<feature type="domain" description="EAL" evidence="5">
    <location>
        <begin position="538"/>
        <end position="789"/>
    </location>
</feature>
<dbReference type="SUPFAM" id="SSF55073">
    <property type="entry name" value="Nucleotide cyclase"/>
    <property type="match status" value="1"/>
</dbReference>
<dbReference type="Pfam" id="PF00990">
    <property type="entry name" value="GGDEF"/>
    <property type="match status" value="1"/>
</dbReference>
<name>A0ABV6S307_9SPHN</name>
<feature type="compositionally biased region" description="Basic and acidic residues" evidence="1">
    <location>
        <begin position="1"/>
        <end position="19"/>
    </location>
</feature>
<evidence type="ECO:0000256" key="2">
    <source>
        <dbReference type="SAM" id="Phobius"/>
    </source>
</evidence>
<dbReference type="Gene3D" id="3.30.70.270">
    <property type="match status" value="1"/>
</dbReference>
<evidence type="ECO:0000313" key="8">
    <source>
        <dbReference type="Proteomes" id="UP001589858"/>
    </source>
</evidence>
<dbReference type="SUPFAM" id="SSF55785">
    <property type="entry name" value="PYP-like sensor domain (PAS domain)"/>
    <property type="match status" value="1"/>
</dbReference>
<dbReference type="InterPro" id="IPR035965">
    <property type="entry name" value="PAS-like_dom_sf"/>
</dbReference>
<dbReference type="InterPro" id="IPR043128">
    <property type="entry name" value="Rev_trsase/Diguanyl_cyclase"/>
</dbReference>
<dbReference type="Gene3D" id="3.30.450.20">
    <property type="entry name" value="PAS domain"/>
    <property type="match status" value="1"/>
</dbReference>
<evidence type="ECO:0000259" key="3">
    <source>
        <dbReference type="PROSITE" id="PS50112"/>
    </source>
</evidence>
<dbReference type="CDD" id="cd01949">
    <property type="entry name" value="GGDEF"/>
    <property type="match status" value="1"/>
</dbReference>
<feature type="domain" description="PAS" evidence="3">
    <location>
        <begin position="237"/>
        <end position="291"/>
    </location>
</feature>
<feature type="transmembrane region" description="Helical" evidence="2">
    <location>
        <begin position="123"/>
        <end position="147"/>
    </location>
</feature>
<dbReference type="PANTHER" id="PTHR44757">
    <property type="entry name" value="DIGUANYLATE CYCLASE DGCP"/>
    <property type="match status" value="1"/>
</dbReference>
<dbReference type="SUPFAM" id="SSF141868">
    <property type="entry name" value="EAL domain-like"/>
    <property type="match status" value="1"/>
</dbReference>
<evidence type="ECO:0000313" key="7">
    <source>
        <dbReference type="EMBL" id="MFC0683614.1"/>
    </source>
</evidence>
<evidence type="ECO:0000259" key="5">
    <source>
        <dbReference type="PROSITE" id="PS50883"/>
    </source>
</evidence>
<dbReference type="InterPro" id="IPR009875">
    <property type="entry name" value="PilZ_domain"/>
</dbReference>
<dbReference type="PANTHER" id="PTHR44757:SF2">
    <property type="entry name" value="BIOFILM ARCHITECTURE MAINTENANCE PROTEIN MBAA"/>
    <property type="match status" value="1"/>
</dbReference>
<dbReference type="PROSITE" id="PS50112">
    <property type="entry name" value="PAS"/>
    <property type="match status" value="1"/>
</dbReference>
<dbReference type="SMART" id="SM00052">
    <property type="entry name" value="EAL"/>
    <property type="match status" value="1"/>
</dbReference>
<organism evidence="7 8">
    <name type="scientific">Novosphingobium clariflavum</name>
    <dbReference type="NCBI Taxonomy" id="2029884"/>
    <lineage>
        <taxon>Bacteria</taxon>
        <taxon>Pseudomonadati</taxon>
        <taxon>Pseudomonadota</taxon>
        <taxon>Alphaproteobacteria</taxon>
        <taxon>Sphingomonadales</taxon>
        <taxon>Sphingomonadaceae</taxon>
        <taxon>Novosphingobium</taxon>
    </lineage>
</organism>
<sequence>MGAIERARVGSPREPHCDPETAASGRSFGDRDAGDTVSRPRGFAENFAFLRPKGGASDPLFYFVPRRWELMAPAMIGVMAVIGAVSARAPGLLVTPLVLLAALGCLAAPWLSRIEERCDPASWLRYPIMLVAIALPMVLFGNAMGIWAPVLKGALTVQGLVLLVLLSTVLLEGRLTATVAATVALWCGASMATAWIESFILLVCGSGIGLVVAMRQVRVAAAESVRRGEQEMRQHRAEELLGEYEETGQGWFWETDRRGAITYVSAPIAGLLGAAQSEVVGRPFNSLFHLEIGGQESERTLAFHLATRSSFQDLTVRAATPEEEERWWSISGRPVLDQFHNFLGFRGSGTDLTESRKSQQHVTQLARFDSLTALANRFQMAEWLEKILTSPRLESRACALFLLDLDRFKQVNDTMGHPAGDELLKQVAERLTHTVGAMGRVGRLGGDEFQVLLPGHHQHEGLAHLARRVIENLSQSYTIDGVRVTIGASVGISLCPDHGVTAEEIVRNADLALYAAKGGGRGRYYFYDDDLHSDAKERQQLEQDLRDAIAAGALELHYQPQVHTTTERITGFEALLRWKHPRHGYLSPAKFVPVAEETGLVAEIGEWALRRACRDMAGWPGEVRVAVNVSPLQFSNPDLPKIVKRAIVDAGISSSRLELEITESVFLGEDKSTDDMFAALKGVGVRLALDDFGTGYSSLGYLKKAPFDKIKIDQSFVRGATIEGSRNGAIIASIVSLAEALGMETTAEGVETLDELDLVRLLGCSHIQGYIYEKPLNAEGVIARLGHGMGAVATGPRSARAPRQTMLRKVVLEHGGHIYHATIRNVSQTGALVEGLWNVPVETCFALHLAEDNVVLATARWCREDHMGVEFGTPLELDPHGAVLFTPSRTRFEPAEVGPLRKVS</sequence>
<dbReference type="InterPro" id="IPR035919">
    <property type="entry name" value="EAL_sf"/>
</dbReference>
<dbReference type="EMBL" id="JBHLTM010000016">
    <property type="protein sequence ID" value="MFC0683614.1"/>
    <property type="molecule type" value="Genomic_DNA"/>
</dbReference>
<dbReference type="PROSITE" id="PS50883">
    <property type="entry name" value="EAL"/>
    <property type="match status" value="1"/>
</dbReference>
<feature type="region of interest" description="Disordered" evidence="1">
    <location>
        <begin position="1"/>
        <end position="36"/>
    </location>
</feature>
<dbReference type="CDD" id="cd00130">
    <property type="entry name" value="PAS"/>
    <property type="match status" value="1"/>
</dbReference>
<dbReference type="Gene3D" id="3.20.20.450">
    <property type="entry name" value="EAL domain"/>
    <property type="match status" value="1"/>
</dbReference>
<dbReference type="PROSITE" id="PS50887">
    <property type="entry name" value="GGDEF"/>
    <property type="match status" value="1"/>
</dbReference>
<dbReference type="RefSeq" id="WP_267220010.1">
    <property type="nucleotide sequence ID" value="NZ_JAPCWC010000006.1"/>
</dbReference>
<proteinExistence type="predicted"/>
<dbReference type="Pfam" id="PF07238">
    <property type="entry name" value="PilZ"/>
    <property type="match status" value="1"/>
</dbReference>
<feature type="transmembrane region" description="Helical" evidence="2">
    <location>
        <begin position="183"/>
        <end position="214"/>
    </location>
</feature>
<dbReference type="Pfam" id="PF00563">
    <property type="entry name" value="EAL"/>
    <property type="match status" value="1"/>
</dbReference>
<reference evidence="7 8" key="1">
    <citation type="submission" date="2024-09" db="EMBL/GenBank/DDBJ databases">
        <authorList>
            <person name="Sun Q."/>
            <person name="Mori K."/>
        </authorList>
    </citation>
    <scope>NUCLEOTIDE SEQUENCE [LARGE SCALE GENOMIC DNA]</scope>
    <source>
        <strain evidence="7 8">CICC 11035S</strain>
    </source>
</reference>
<protein>
    <submittedName>
        <fullName evidence="7">EAL domain-containing protein</fullName>
    </submittedName>
</protein>
<dbReference type="Proteomes" id="UP001589858">
    <property type="component" value="Unassembled WGS sequence"/>
</dbReference>
<dbReference type="InterPro" id="IPR000014">
    <property type="entry name" value="PAS"/>
</dbReference>
<dbReference type="InterPro" id="IPR001633">
    <property type="entry name" value="EAL_dom"/>
</dbReference>
<evidence type="ECO:0000259" key="6">
    <source>
        <dbReference type="PROSITE" id="PS50887"/>
    </source>
</evidence>
<dbReference type="InterPro" id="IPR000700">
    <property type="entry name" value="PAS-assoc_C"/>
</dbReference>
<dbReference type="CDD" id="cd01948">
    <property type="entry name" value="EAL"/>
    <property type="match status" value="1"/>
</dbReference>
<feature type="domain" description="PAC" evidence="4">
    <location>
        <begin position="312"/>
        <end position="364"/>
    </location>
</feature>
<dbReference type="SMART" id="SM00267">
    <property type="entry name" value="GGDEF"/>
    <property type="match status" value="1"/>
</dbReference>
<keyword evidence="2" id="KW-0812">Transmembrane</keyword>
<dbReference type="InterPro" id="IPR000160">
    <property type="entry name" value="GGDEF_dom"/>
</dbReference>